<organism evidence="1 2">
    <name type="scientific">Trifolium medium</name>
    <dbReference type="NCBI Taxonomy" id="97028"/>
    <lineage>
        <taxon>Eukaryota</taxon>
        <taxon>Viridiplantae</taxon>
        <taxon>Streptophyta</taxon>
        <taxon>Embryophyta</taxon>
        <taxon>Tracheophyta</taxon>
        <taxon>Spermatophyta</taxon>
        <taxon>Magnoliopsida</taxon>
        <taxon>eudicotyledons</taxon>
        <taxon>Gunneridae</taxon>
        <taxon>Pentapetalae</taxon>
        <taxon>rosids</taxon>
        <taxon>fabids</taxon>
        <taxon>Fabales</taxon>
        <taxon>Fabaceae</taxon>
        <taxon>Papilionoideae</taxon>
        <taxon>50 kb inversion clade</taxon>
        <taxon>NPAAA clade</taxon>
        <taxon>Hologalegina</taxon>
        <taxon>IRL clade</taxon>
        <taxon>Trifolieae</taxon>
        <taxon>Trifolium</taxon>
    </lineage>
</organism>
<sequence length="90" mass="10264">MVVQGWREQHGGWWEVGITINLKARWRIVEHALKSQSVRFAVFSPQAKVSCAPGEKLVQEGTLVLSFHPRRKFSAPQAKTPVCLLILWKN</sequence>
<protein>
    <submittedName>
        <fullName evidence="1">Uncharacterized protein</fullName>
    </submittedName>
</protein>
<comment type="caution">
    <text evidence="1">The sequence shown here is derived from an EMBL/GenBank/DDBJ whole genome shotgun (WGS) entry which is preliminary data.</text>
</comment>
<dbReference type="AlphaFoldDB" id="A0A392S075"/>
<dbReference type="EMBL" id="LXQA010295620">
    <property type="protein sequence ID" value="MCI41734.1"/>
    <property type="molecule type" value="Genomic_DNA"/>
</dbReference>
<name>A0A392S075_9FABA</name>
<accession>A0A392S075</accession>
<evidence type="ECO:0000313" key="2">
    <source>
        <dbReference type="Proteomes" id="UP000265520"/>
    </source>
</evidence>
<keyword evidence="2" id="KW-1185">Reference proteome</keyword>
<proteinExistence type="predicted"/>
<evidence type="ECO:0000313" key="1">
    <source>
        <dbReference type="EMBL" id="MCI41734.1"/>
    </source>
</evidence>
<dbReference type="Proteomes" id="UP000265520">
    <property type="component" value="Unassembled WGS sequence"/>
</dbReference>
<reference evidence="1 2" key="1">
    <citation type="journal article" date="2018" name="Front. Plant Sci.">
        <title>Red Clover (Trifolium pratense) and Zigzag Clover (T. medium) - A Picture of Genomic Similarities and Differences.</title>
        <authorList>
            <person name="Dluhosova J."/>
            <person name="Istvanek J."/>
            <person name="Nedelnik J."/>
            <person name="Repkova J."/>
        </authorList>
    </citation>
    <scope>NUCLEOTIDE SEQUENCE [LARGE SCALE GENOMIC DNA]</scope>
    <source>
        <strain evidence="2">cv. 10/8</strain>
        <tissue evidence="1">Leaf</tissue>
    </source>
</reference>